<dbReference type="RefSeq" id="WP_105865566.1">
    <property type="nucleotide sequence ID" value="NZ_PUEJ01000016.1"/>
</dbReference>
<organism evidence="3 4">
    <name type="scientific">Labrys okinawensis</name>
    <dbReference type="NCBI Taxonomy" id="346911"/>
    <lineage>
        <taxon>Bacteria</taxon>
        <taxon>Pseudomonadati</taxon>
        <taxon>Pseudomonadota</taxon>
        <taxon>Alphaproteobacteria</taxon>
        <taxon>Hyphomicrobiales</taxon>
        <taxon>Xanthobacteraceae</taxon>
        <taxon>Labrys</taxon>
    </lineage>
</organism>
<sequence>MRILAIDTALEACSASVFDSDDGAIVSQTLPMARGQAEALIPLVRDVVERAGGFSLIDRVATTVGPGSFTGLRVAISAARAFALSLRVPCVGISTLAAIAAPHIDENDGQHVAVAIDARHGHVYFELFSNRGRSIVEAGCIPLREAARVLGPATVKMAGPAAPLLFEEAKAAGTAGQIVDASPAPDIDWVARLGLLADPADSPPRPTYLKPADATPQQNGQIARQ</sequence>
<comment type="caution">
    <text evidence="3">The sequence shown here is derived from an EMBL/GenBank/DDBJ whole genome shotgun (WGS) entry which is preliminary data.</text>
</comment>
<dbReference type="Gene3D" id="3.30.420.40">
    <property type="match status" value="2"/>
</dbReference>
<feature type="region of interest" description="Disordered" evidence="1">
    <location>
        <begin position="201"/>
        <end position="225"/>
    </location>
</feature>
<dbReference type="AlphaFoldDB" id="A0A2S9Q452"/>
<dbReference type="GO" id="GO:0005829">
    <property type="term" value="C:cytosol"/>
    <property type="evidence" value="ECO:0007669"/>
    <property type="project" value="TreeGrafter"/>
</dbReference>
<dbReference type="Proteomes" id="UP000237682">
    <property type="component" value="Unassembled WGS sequence"/>
</dbReference>
<dbReference type="SUPFAM" id="SSF53067">
    <property type="entry name" value="Actin-like ATPase domain"/>
    <property type="match status" value="1"/>
</dbReference>
<dbReference type="PANTHER" id="PTHR11735:SF11">
    <property type="entry name" value="TRNA THREONYLCARBAMOYLADENOSINE BIOSYNTHESIS PROTEIN TSAB"/>
    <property type="match status" value="1"/>
</dbReference>
<feature type="domain" description="Gcp-like" evidence="2">
    <location>
        <begin position="34"/>
        <end position="150"/>
    </location>
</feature>
<evidence type="ECO:0000256" key="1">
    <source>
        <dbReference type="SAM" id="MobiDB-lite"/>
    </source>
</evidence>
<keyword evidence="4" id="KW-1185">Reference proteome</keyword>
<reference evidence="3 4" key="1">
    <citation type="submission" date="2018-02" db="EMBL/GenBank/DDBJ databases">
        <title>Whole genome sequencing of endophytic bacterium.</title>
        <authorList>
            <person name="Eedara R."/>
            <person name="Podile A.R."/>
        </authorList>
    </citation>
    <scope>NUCLEOTIDE SEQUENCE [LARGE SCALE GENOMIC DNA]</scope>
    <source>
        <strain evidence="3 4">RP1T</strain>
    </source>
</reference>
<gene>
    <name evidence="3" type="primary">tsaB</name>
    <name evidence="3" type="ORF">C5L14_29105</name>
</gene>
<accession>A0A2S9Q452</accession>
<keyword evidence="3" id="KW-0808">Transferase</keyword>
<dbReference type="EMBL" id="PUEJ01000016">
    <property type="protein sequence ID" value="PRH84142.1"/>
    <property type="molecule type" value="Genomic_DNA"/>
</dbReference>
<dbReference type="InterPro" id="IPR022496">
    <property type="entry name" value="T6A_TsaB"/>
</dbReference>
<evidence type="ECO:0000259" key="2">
    <source>
        <dbReference type="Pfam" id="PF00814"/>
    </source>
</evidence>
<proteinExistence type="predicted"/>
<evidence type="ECO:0000313" key="4">
    <source>
        <dbReference type="Proteomes" id="UP000237682"/>
    </source>
</evidence>
<dbReference type="OrthoDB" id="9809995at2"/>
<dbReference type="GO" id="GO:0016740">
    <property type="term" value="F:transferase activity"/>
    <property type="evidence" value="ECO:0007669"/>
    <property type="project" value="UniProtKB-KW"/>
</dbReference>
<evidence type="ECO:0000313" key="3">
    <source>
        <dbReference type="EMBL" id="PRH84142.1"/>
    </source>
</evidence>
<name>A0A2S9Q452_9HYPH</name>
<dbReference type="PANTHER" id="PTHR11735">
    <property type="entry name" value="TRNA N6-ADENOSINE THREONYLCARBAMOYLTRANSFERASE"/>
    <property type="match status" value="1"/>
</dbReference>
<dbReference type="InterPro" id="IPR000905">
    <property type="entry name" value="Gcp-like_dom"/>
</dbReference>
<dbReference type="Pfam" id="PF00814">
    <property type="entry name" value="TsaD"/>
    <property type="match status" value="1"/>
</dbReference>
<dbReference type="GO" id="GO:0002949">
    <property type="term" value="P:tRNA threonylcarbamoyladenosine modification"/>
    <property type="evidence" value="ECO:0007669"/>
    <property type="project" value="InterPro"/>
</dbReference>
<dbReference type="InterPro" id="IPR043129">
    <property type="entry name" value="ATPase_NBD"/>
</dbReference>
<protein>
    <submittedName>
        <fullName evidence="3">tRNA (Adenosine(37)-N6)-threonylcarbamoyltransferase complex dimerization subunit type 1 TsaB</fullName>
    </submittedName>
</protein>
<feature type="compositionally biased region" description="Polar residues" evidence="1">
    <location>
        <begin position="215"/>
        <end position="225"/>
    </location>
</feature>
<dbReference type="NCBIfam" id="TIGR03725">
    <property type="entry name" value="T6A_YeaZ"/>
    <property type="match status" value="1"/>
</dbReference>